<dbReference type="RefSeq" id="WP_094785542.1">
    <property type="nucleotide sequence ID" value="NZ_NDXW01000001.1"/>
</dbReference>
<evidence type="ECO:0008006" key="4">
    <source>
        <dbReference type="Google" id="ProtNLM"/>
    </source>
</evidence>
<dbReference type="InterPro" id="IPR022025">
    <property type="entry name" value="Amidoligase_2"/>
</dbReference>
<evidence type="ECO:0000313" key="3">
    <source>
        <dbReference type="Proteomes" id="UP000257039"/>
    </source>
</evidence>
<dbReference type="Pfam" id="PF12224">
    <property type="entry name" value="Amidoligase_2"/>
    <property type="match status" value="1"/>
</dbReference>
<reference evidence="1 3" key="1">
    <citation type="submission" date="2017-04" db="EMBL/GenBank/DDBJ databases">
        <title>Draft genome sequence of Zooshikella ganghwensis VG4 isolated from Red Sea sediments.</title>
        <authorList>
            <person name="Rehman Z."/>
            <person name="Alam I."/>
            <person name="Kamau A."/>
            <person name="Bajic V."/>
            <person name="Leiknes T."/>
        </authorList>
    </citation>
    <scope>NUCLEOTIDE SEQUENCE [LARGE SCALE GENOMIC DNA]</scope>
    <source>
        <strain evidence="1 3">VG4</strain>
    </source>
</reference>
<gene>
    <name evidence="1" type="ORF">B9G39_00080</name>
    <name evidence="2" type="ORF">B9G39_25765</name>
</gene>
<comment type="caution">
    <text evidence="1">The sequence shown here is derived from an EMBL/GenBank/DDBJ whole genome shotgun (WGS) entry which is preliminary data.</text>
</comment>
<dbReference type="EMBL" id="NDXW01000001">
    <property type="protein sequence ID" value="RDH46585.1"/>
    <property type="molecule type" value="Genomic_DNA"/>
</dbReference>
<protein>
    <recommendedName>
        <fullName evidence="4">Amidoligase enzyme</fullName>
    </recommendedName>
</protein>
<evidence type="ECO:0000313" key="1">
    <source>
        <dbReference type="EMBL" id="RDH41967.1"/>
    </source>
</evidence>
<evidence type="ECO:0000313" key="2">
    <source>
        <dbReference type="EMBL" id="RDH46585.1"/>
    </source>
</evidence>
<name>A0A4P9VIE9_9GAMM</name>
<keyword evidence="3" id="KW-1185">Reference proteome</keyword>
<dbReference type="AlphaFoldDB" id="A0A4P9VIE9"/>
<organism evidence="1 3">
    <name type="scientific">Zooshikella ganghwensis</name>
    <dbReference type="NCBI Taxonomy" id="202772"/>
    <lineage>
        <taxon>Bacteria</taxon>
        <taxon>Pseudomonadati</taxon>
        <taxon>Pseudomonadota</taxon>
        <taxon>Gammaproteobacteria</taxon>
        <taxon>Oceanospirillales</taxon>
        <taxon>Zooshikellaceae</taxon>
        <taxon>Zooshikella</taxon>
    </lineage>
</organism>
<dbReference type="Proteomes" id="UP000257039">
    <property type="component" value="Unassembled WGS sequence"/>
</dbReference>
<sequence length="335" mass="39060">MSNEINYCIPAETNNLEGKPRRVGFELEFADLSLQQVTDILCEKLNGKVHSNNPAETIVIVEGLGKFTIELDWQFAKETAKERARQHALEYGDKKVDDHFMIWLTKLASIVVPIEIVCPPIEIKDLTVLDGMVSALRSAGAKGTGESLWYAFGVHINPEVTDNDPEKVMRTLKSYAICQDWLLKTHQVDPIRRVTPYIDLFPKSYINTLISYKSNISWTKLIEDYLEYNPTRNRALDALPLFKYIDQNLIDQRLDDPRIKARPTFHYRMPNCEIEKNNWFLYKSWNVWCVIEHIAQNEQLLEQLVIEWQRYNQALINIKPAPWFNILDEIYQNLS</sequence>
<dbReference type="EMBL" id="NDXW01000001">
    <property type="protein sequence ID" value="RDH41967.1"/>
    <property type="molecule type" value="Genomic_DNA"/>
</dbReference>
<accession>A0A4P9VIE9</accession>
<proteinExistence type="predicted"/>